<accession>A0A9X2D783</accession>
<keyword evidence="2" id="KW-0472">Membrane</keyword>
<sequence length="1035" mass="106758">MSAAGETTRPDEAGGATRAAARSHGADVGGAGEVGAVGVIVVSHDGERWLPTVIDALRGQSRPADQVVCVDTGSRDGSAELLEAAFGPVARLPRETGYPDAVRRGLAMLADEVDWVWLLHDDSAPEADALLALTLGTQDFPEADLLGCKHREFPSLRRLLEVGVTITGTGRRETGLERGEYDQGQHDDARRVLAVNTAGLLVRRSVLEELGGLDPRLPVFGSDIDLGWRAAARGHTTVVVPQAVVFHAEASHRGLRRTPLTGRHTHFAERRAALYVLLANSRGGWRLPFHLVRLTLGTLLRMLGFLLLRSPGEALDELAALLATVAQPRIMRAAHKERRAAATAPAGQVRSLLPPWWLPYRQGLDLVADLLAALFSSAADVAERRREAAAAADPSSFAARRLAAERAAAEAEEGDVGADTGAVARFLSNPVAVALTVLVLSLLVASRDAWGTVVGGGLAPAPDTLGGWWQVWTESVHDVGSASDVPAPALVGPLLWLGAVLAASPALAVSAVMVLAAPVALLGAWRFLRVTGRLVRPRGLPRPLLLVGSAAWALVPAWSGAWGDGRLGAVLAGALLPWLAHAALGFADPEADRRWRAAWRTGLLLAVVTAGAPSTWLVALLLVVGLFAVGLRLAPSLVRAASVWGPVLVALAVPLAVLLPWWLPTLVQVGPAALVLDPGVQPSPAPSGLDLLAGRLTADGWPLAAGLVLPVLALAALLPRRTRAAVAGAWAVALAATVVALVLSLVQVPLAGGTTPAGVAGPLLVLQAALVVAAGLGALGALLDREETADGGLRHRLVAAGAGLAAVVAALVPLAGLGWFLAGPDALGEEPASVVPAYMVVLDNDGQVPTVLVLRGSLADGLVYEVRRGGTATLGRSEVAALQQPDDALTDVVTSLVSRPTTEDVTALGDLGITYVVLSAVDDTGTRADRRVASVLDAAPGLTQASTEGRTTRAWRVEEVSGVDAPVAATSTGRQVLVWLGAAGVVVALLGSAPSRPGSRQSSSRVTGRGRRAQALGDGATTADEATTGTRGTQA</sequence>
<dbReference type="InterPro" id="IPR029044">
    <property type="entry name" value="Nucleotide-diphossugar_trans"/>
</dbReference>
<keyword evidence="2" id="KW-0812">Transmembrane</keyword>
<evidence type="ECO:0000256" key="1">
    <source>
        <dbReference type="SAM" id="MobiDB-lite"/>
    </source>
</evidence>
<feature type="compositionally biased region" description="Low complexity" evidence="1">
    <location>
        <begin position="992"/>
        <end position="1005"/>
    </location>
</feature>
<feature type="transmembrane region" description="Helical" evidence="2">
    <location>
        <begin position="795"/>
        <end position="821"/>
    </location>
</feature>
<dbReference type="Pfam" id="PF13641">
    <property type="entry name" value="Glyco_tranf_2_3"/>
    <property type="match status" value="1"/>
</dbReference>
<feature type="transmembrane region" description="Helical" evidence="2">
    <location>
        <begin position="543"/>
        <end position="561"/>
    </location>
</feature>
<evidence type="ECO:0000313" key="3">
    <source>
        <dbReference type="EMBL" id="MCM0619379.1"/>
    </source>
</evidence>
<organism evidence="3 4">
    <name type="scientific">Nocardioides bruguierae</name>
    <dbReference type="NCBI Taxonomy" id="2945102"/>
    <lineage>
        <taxon>Bacteria</taxon>
        <taxon>Bacillati</taxon>
        <taxon>Actinomycetota</taxon>
        <taxon>Actinomycetes</taxon>
        <taxon>Propionibacteriales</taxon>
        <taxon>Nocardioidaceae</taxon>
        <taxon>Nocardioides</taxon>
    </lineage>
</organism>
<feature type="region of interest" description="Disordered" evidence="1">
    <location>
        <begin position="1"/>
        <end position="27"/>
    </location>
</feature>
<reference evidence="3" key="1">
    <citation type="submission" date="2022-05" db="EMBL/GenBank/DDBJ databases">
        <authorList>
            <person name="Tuo L."/>
        </authorList>
    </citation>
    <scope>NUCLEOTIDE SEQUENCE</scope>
    <source>
        <strain evidence="3">BSK12Z-4</strain>
    </source>
</reference>
<keyword evidence="4" id="KW-1185">Reference proteome</keyword>
<dbReference type="Proteomes" id="UP001139485">
    <property type="component" value="Unassembled WGS sequence"/>
</dbReference>
<comment type="caution">
    <text evidence="3">The sequence shown here is derived from an EMBL/GenBank/DDBJ whole genome shotgun (WGS) entry which is preliminary data.</text>
</comment>
<dbReference type="PANTHER" id="PTHR43685:SF3">
    <property type="entry name" value="SLR2126 PROTEIN"/>
    <property type="match status" value="1"/>
</dbReference>
<proteinExistence type="predicted"/>
<dbReference type="InterPro" id="IPR050834">
    <property type="entry name" value="Glycosyltransf_2"/>
</dbReference>
<feature type="transmembrane region" description="Helical" evidence="2">
    <location>
        <begin position="725"/>
        <end position="747"/>
    </location>
</feature>
<feature type="compositionally biased region" description="Low complexity" evidence="1">
    <location>
        <begin position="1015"/>
        <end position="1035"/>
    </location>
</feature>
<dbReference type="Gene3D" id="3.90.550.10">
    <property type="entry name" value="Spore Coat Polysaccharide Biosynthesis Protein SpsA, Chain A"/>
    <property type="match status" value="1"/>
</dbReference>
<dbReference type="RefSeq" id="WP_250826212.1">
    <property type="nucleotide sequence ID" value="NZ_JAMOIL010000002.1"/>
</dbReference>
<dbReference type="EMBL" id="JAMOIL010000002">
    <property type="protein sequence ID" value="MCM0619379.1"/>
    <property type="molecule type" value="Genomic_DNA"/>
</dbReference>
<feature type="transmembrane region" description="Helical" evidence="2">
    <location>
        <begin position="616"/>
        <end position="634"/>
    </location>
</feature>
<gene>
    <name evidence="3" type="ORF">M8330_03585</name>
</gene>
<feature type="transmembrane region" description="Helical" evidence="2">
    <location>
        <begin position="700"/>
        <end position="718"/>
    </location>
</feature>
<dbReference type="PANTHER" id="PTHR43685">
    <property type="entry name" value="GLYCOSYLTRANSFERASE"/>
    <property type="match status" value="1"/>
</dbReference>
<feature type="transmembrane region" description="Helical" evidence="2">
    <location>
        <begin position="494"/>
        <end position="522"/>
    </location>
</feature>
<name>A0A9X2D783_9ACTN</name>
<keyword evidence="2" id="KW-1133">Transmembrane helix</keyword>
<evidence type="ECO:0000313" key="4">
    <source>
        <dbReference type="Proteomes" id="UP001139485"/>
    </source>
</evidence>
<feature type="transmembrane region" description="Helical" evidence="2">
    <location>
        <begin position="759"/>
        <end position="783"/>
    </location>
</feature>
<evidence type="ECO:0000256" key="2">
    <source>
        <dbReference type="SAM" id="Phobius"/>
    </source>
</evidence>
<feature type="region of interest" description="Disordered" evidence="1">
    <location>
        <begin position="992"/>
        <end position="1035"/>
    </location>
</feature>
<dbReference type="AlphaFoldDB" id="A0A9X2D783"/>
<feature type="transmembrane region" description="Helical" evidence="2">
    <location>
        <begin position="641"/>
        <end position="663"/>
    </location>
</feature>
<protein>
    <submittedName>
        <fullName evidence="3">Glycosyltransferase family 2 protein</fullName>
    </submittedName>
</protein>
<dbReference type="SUPFAM" id="SSF53448">
    <property type="entry name" value="Nucleotide-diphospho-sugar transferases"/>
    <property type="match status" value="1"/>
</dbReference>